<dbReference type="AlphaFoldDB" id="A0A0C2M3W1"/>
<dbReference type="InterPro" id="IPR045054">
    <property type="entry name" value="P4HA-like"/>
</dbReference>
<dbReference type="OrthoDB" id="420380at2759"/>
<comment type="caution">
    <text evidence="5">The sequence shown here is derived from an EMBL/GenBank/DDBJ whole genome shotgun (WGS) entry which is preliminary data.</text>
</comment>
<dbReference type="PANTHER" id="PTHR10869:SF246">
    <property type="entry name" value="TRANSMEMBRANE PROLYL 4-HYDROXYLASE"/>
    <property type="match status" value="1"/>
</dbReference>
<keyword evidence="5" id="KW-0472">Membrane</keyword>
<feature type="domain" description="Prolyl 4-hydroxylase alpha subunit Fe(2+) 2OG dioxygenase" evidence="4">
    <location>
        <begin position="2"/>
        <end position="100"/>
    </location>
</feature>
<name>A0A0C2M3W1_THEKT</name>
<reference evidence="5 6" key="1">
    <citation type="journal article" date="2014" name="Genome Biol. Evol.">
        <title>The genome of the myxosporean Thelohanellus kitauei shows adaptations to nutrient acquisition within its fish host.</title>
        <authorList>
            <person name="Yang Y."/>
            <person name="Xiong J."/>
            <person name="Zhou Z."/>
            <person name="Huo F."/>
            <person name="Miao W."/>
            <person name="Ran C."/>
            <person name="Liu Y."/>
            <person name="Zhang J."/>
            <person name="Feng J."/>
            <person name="Wang M."/>
            <person name="Wang M."/>
            <person name="Wang L."/>
            <person name="Yao B."/>
        </authorList>
    </citation>
    <scope>NUCLEOTIDE SEQUENCE [LARGE SCALE GENOMIC DNA]</scope>
    <source>
        <strain evidence="5">Wuqing</strain>
    </source>
</reference>
<evidence type="ECO:0000256" key="3">
    <source>
        <dbReference type="ARBA" id="ARBA00023004"/>
    </source>
</evidence>
<dbReference type="InterPro" id="IPR044862">
    <property type="entry name" value="Pro_4_hyd_alph_FE2OG_OXY"/>
</dbReference>
<keyword evidence="2" id="KW-0847">Vitamin C</keyword>
<keyword evidence="5" id="KW-0812">Transmembrane</keyword>
<accession>A0A0C2M3W1</accession>
<keyword evidence="6" id="KW-1185">Reference proteome</keyword>
<evidence type="ECO:0000256" key="2">
    <source>
        <dbReference type="ARBA" id="ARBA00022896"/>
    </source>
</evidence>
<dbReference type="EMBL" id="JWZT01005277">
    <property type="protein sequence ID" value="KII61705.1"/>
    <property type="molecule type" value="Genomic_DNA"/>
</dbReference>
<dbReference type="PANTHER" id="PTHR10869">
    <property type="entry name" value="PROLYL 4-HYDROXYLASE ALPHA SUBUNIT"/>
    <property type="match status" value="1"/>
</dbReference>
<keyword evidence="3" id="KW-0408">Iron</keyword>
<evidence type="ECO:0000256" key="1">
    <source>
        <dbReference type="ARBA" id="ARBA00022723"/>
    </source>
</evidence>
<dbReference type="GO" id="GO:0005783">
    <property type="term" value="C:endoplasmic reticulum"/>
    <property type="evidence" value="ECO:0007669"/>
    <property type="project" value="TreeGrafter"/>
</dbReference>
<evidence type="ECO:0000259" key="4">
    <source>
        <dbReference type="Pfam" id="PF13640"/>
    </source>
</evidence>
<evidence type="ECO:0000313" key="6">
    <source>
        <dbReference type="Proteomes" id="UP000031668"/>
    </source>
</evidence>
<proteinExistence type="predicted"/>
<sequence length="133" mass="14951">MTALVYLNDVPKGGETSFPVADDPDYTHEEYLKRKKGDLYNLSQFCYNGSLVVSPKKGKLVMWYNHMITDEGMLGILDQHSLHGGCDVSEGEKWIANNWIPGPESPDLINKNIFKPRAYETDSKPSDAAKEDL</sequence>
<dbReference type="GO" id="GO:0004656">
    <property type="term" value="F:procollagen-proline 4-dioxygenase activity"/>
    <property type="evidence" value="ECO:0007669"/>
    <property type="project" value="TreeGrafter"/>
</dbReference>
<dbReference type="OMA" id="CKDANIX"/>
<organism evidence="5 6">
    <name type="scientific">Thelohanellus kitauei</name>
    <name type="common">Myxosporean</name>
    <dbReference type="NCBI Taxonomy" id="669202"/>
    <lineage>
        <taxon>Eukaryota</taxon>
        <taxon>Metazoa</taxon>
        <taxon>Cnidaria</taxon>
        <taxon>Myxozoa</taxon>
        <taxon>Myxosporea</taxon>
        <taxon>Bivalvulida</taxon>
        <taxon>Platysporina</taxon>
        <taxon>Myxobolidae</taxon>
        <taxon>Thelohanellus</taxon>
    </lineage>
</organism>
<evidence type="ECO:0000313" key="5">
    <source>
        <dbReference type="EMBL" id="KII61705.1"/>
    </source>
</evidence>
<dbReference type="Proteomes" id="UP000031668">
    <property type="component" value="Unassembled WGS sequence"/>
</dbReference>
<protein>
    <submittedName>
        <fullName evidence="5">Transmembrane prolyl 4-hydroxylase</fullName>
    </submittedName>
</protein>
<dbReference type="GO" id="GO:0046872">
    <property type="term" value="F:metal ion binding"/>
    <property type="evidence" value="ECO:0007669"/>
    <property type="project" value="UniProtKB-KW"/>
</dbReference>
<gene>
    <name evidence="5" type="ORF">RF11_09365</name>
</gene>
<dbReference type="Pfam" id="PF13640">
    <property type="entry name" value="2OG-FeII_Oxy_3"/>
    <property type="match status" value="1"/>
</dbReference>
<dbReference type="Gene3D" id="2.60.120.620">
    <property type="entry name" value="q2cbj1_9rhob like domain"/>
    <property type="match status" value="1"/>
</dbReference>
<keyword evidence="1" id="KW-0479">Metal-binding</keyword>
<dbReference type="GO" id="GO:0031418">
    <property type="term" value="F:L-ascorbic acid binding"/>
    <property type="evidence" value="ECO:0007669"/>
    <property type="project" value="UniProtKB-KW"/>
</dbReference>